<dbReference type="InterPro" id="IPR009569">
    <property type="entry name" value="AA_synth_put"/>
</dbReference>
<keyword evidence="2" id="KW-1185">Reference proteome</keyword>
<dbReference type="STRING" id="1619308.B5808_18040"/>
<gene>
    <name evidence="1" type="ORF">B5808_18040</name>
</gene>
<evidence type="ECO:0000313" key="1">
    <source>
        <dbReference type="EMBL" id="ARJ06912.1"/>
    </source>
</evidence>
<proteinExistence type="predicted"/>
<accession>A0A1X9LR42</accession>
<dbReference type="SUPFAM" id="SSF160519">
    <property type="entry name" value="BB2672-like"/>
    <property type="match status" value="1"/>
</dbReference>
<reference evidence="1 2" key="1">
    <citation type="submission" date="2017-04" db="EMBL/GenBank/DDBJ databases">
        <authorList>
            <person name="Afonso C.L."/>
            <person name="Miller P.J."/>
            <person name="Scott M.A."/>
            <person name="Spackman E."/>
            <person name="Goraichik I."/>
            <person name="Dimitrov K.M."/>
            <person name="Suarez D.L."/>
            <person name="Swayne D.E."/>
        </authorList>
    </citation>
    <scope>NUCLEOTIDE SEQUENCE [LARGE SCALE GENOMIC DNA]</scope>
    <source>
        <strain evidence="2">XA(T)</strain>
    </source>
</reference>
<evidence type="ECO:0000313" key="2">
    <source>
        <dbReference type="Proteomes" id="UP000192775"/>
    </source>
</evidence>
<dbReference type="Proteomes" id="UP000192775">
    <property type="component" value="Chromosome"/>
</dbReference>
<dbReference type="InterPro" id="IPR035936">
    <property type="entry name" value="BB2672"/>
</dbReference>
<dbReference type="Pfam" id="PF06684">
    <property type="entry name" value="AA_synth"/>
    <property type="match status" value="1"/>
</dbReference>
<dbReference type="KEGG" id="cphy:B5808_18040"/>
<sequence length="193" mass="19887">MSTAYRIRKWVSTVEEIHHDGGDPLDPPLIKAAVGVVIANPFAGRQVADLSALTDPSAELGTELGRRAVNLLGGRPVESYGKGGIAGLAGEQEHLVACVTTVFGDAFRDAVGGGEAWISSATKTASAGAALDVPLAHKDALYVRSHYDSIAISSPDVPRPDELLVVVAVATGPRVHHRVGGLAASEIIGGGLR</sequence>
<name>A0A1X9LR42_9MICO</name>
<dbReference type="RefSeq" id="WP_085021050.1">
    <property type="nucleotide sequence ID" value="NZ_BMHD01000001.1"/>
</dbReference>
<dbReference type="AlphaFoldDB" id="A0A1X9LR42"/>
<organism evidence="1 2">
    <name type="scientific">Cnuibacter physcomitrellae</name>
    <dbReference type="NCBI Taxonomy" id="1619308"/>
    <lineage>
        <taxon>Bacteria</taxon>
        <taxon>Bacillati</taxon>
        <taxon>Actinomycetota</taxon>
        <taxon>Actinomycetes</taxon>
        <taxon>Micrococcales</taxon>
        <taxon>Microbacteriaceae</taxon>
        <taxon>Cnuibacter</taxon>
    </lineage>
</organism>
<dbReference type="Gene3D" id="3.30.1330.110">
    <property type="entry name" value="BB2672"/>
    <property type="match status" value="1"/>
</dbReference>
<protein>
    <submittedName>
        <fullName evidence="1">Peptide synthetase</fullName>
    </submittedName>
</protein>
<dbReference type="EMBL" id="CP020715">
    <property type="protein sequence ID" value="ARJ06912.1"/>
    <property type="molecule type" value="Genomic_DNA"/>
</dbReference>